<reference evidence="2" key="1">
    <citation type="submission" date="2022-11" db="EMBL/GenBank/DDBJ databases">
        <authorList>
            <person name="Kikuchi T."/>
        </authorList>
    </citation>
    <scope>NUCLEOTIDE SEQUENCE</scope>
    <source>
        <strain evidence="2">PS1010</strain>
    </source>
</reference>
<feature type="chain" id="PRO_5040357124" evidence="1">
    <location>
        <begin position="19"/>
        <end position="136"/>
    </location>
</feature>
<feature type="signal peptide" evidence="1">
    <location>
        <begin position="1"/>
        <end position="18"/>
    </location>
</feature>
<comment type="caution">
    <text evidence="2">The sequence shown here is derived from an EMBL/GenBank/DDBJ whole genome shotgun (WGS) entry which is preliminary data.</text>
</comment>
<keyword evidence="1" id="KW-0732">Signal</keyword>
<organism evidence="2 3">
    <name type="scientific">Caenorhabditis angaria</name>
    <dbReference type="NCBI Taxonomy" id="860376"/>
    <lineage>
        <taxon>Eukaryota</taxon>
        <taxon>Metazoa</taxon>
        <taxon>Ecdysozoa</taxon>
        <taxon>Nematoda</taxon>
        <taxon>Chromadorea</taxon>
        <taxon>Rhabditida</taxon>
        <taxon>Rhabditina</taxon>
        <taxon>Rhabditomorpha</taxon>
        <taxon>Rhabditoidea</taxon>
        <taxon>Rhabditidae</taxon>
        <taxon>Peloderinae</taxon>
        <taxon>Caenorhabditis</taxon>
    </lineage>
</organism>
<proteinExistence type="predicted"/>
<sequence length="136" mass="15241">MRHFLVILFATCATVANGIGTMLVQGRADTIRTLRMIVRHTAQMRQIDQPTLPSIDEFIQKSKNELILRKLSRGRRHINNVVLHTEECDHVDLMDCSDFDTSEMTCAVTATGMTCCVCAGKLTRRSLTLFPPTSTT</sequence>
<dbReference type="OrthoDB" id="5837513at2759"/>
<dbReference type="Proteomes" id="UP001152747">
    <property type="component" value="Unassembled WGS sequence"/>
</dbReference>
<evidence type="ECO:0000256" key="1">
    <source>
        <dbReference type="SAM" id="SignalP"/>
    </source>
</evidence>
<keyword evidence="3" id="KW-1185">Reference proteome</keyword>
<evidence type="ECO:0000313" key="2">
    <source>
        <dbReference type="EMBL" id="CAI5447289.1"/>
    </source>
</evidence>
<dbReference type="EMBL" id="CANHGI010000004">
    <property type="protein sequence ID" value="CAI5447289.1"/>
    <property type="molecule type" value="Genomic_DNA"/>
</dbReference>
<protein>
    <submittedName>
        <fullName evidence="2">Uncharacterized protein</fullName>
    </submittedName>
</protein>
<dbReference type="AlphaFoldDB" id="A0A9P1IKK1"/>
<name>A0A9P1IKK1_9PELO</name>
<evidence type="ECO:0000313" key="3">
    <source>
        <dbReference type="Proteomes" id="UP001152747"/>
    </source>
</evidence>
<accession>A0A9P1IKK1</accession>
<gene>
    <name evidence="2" type="ORF">CAMP_LOCUS9926</name>
</gene>